<evidence type="ECO:0000256" key="2">
    <source>
        <dbReference type="ARBA" id="ARBA00022741"/>
    </source>
</evidence>
<dbReference type="Gene3D" id="3.40.50.300">
    <property type="entry name" value="P-loop containing nucleotide triphosphate hydrolases"/>
    <property type="match status" value="1"/>
</dbReference>
<dbReference type="PROSITE" id="PS50893">
    <property type="entry name" value="ABC_TRANSPORTER_2"/>
    <property type="match status" value="1"/>
</dbReference>
<dbReference type="FunFam" id="3.40.50.300:FF:000032">
    <property type="entry name" value="Export ABC transporter ATP-binding protein"/>
    <property type="match status" value="1"/>
</dbReference>
<dbReference type="Proteomes" id="UP000198506">
    <property type="component" value="Unassembled WGS sequence"/>
</dbReference>
<gene>
    <name evidence="6" type="ORF">SAMN04487783_1219</name>
</gene>
<name>A0AA94KZH4_9MICO</name>
<evidence type="ECO:0000313" key="7">
    <source>
        <dbReference type="Proteomes" id="UP000198506"/>
    </source>
</evidence>
<sequence length="247" mass="26352">MPDLVLDASAIQKSYGRGDGRFDALKGVSMQVRRGESLAIIGKSGSGKSTLMHILALLDAPDAGTLAIEGVDSASLSQTDIHRLRNRDFGFVFQQFFLVPDATVLENVVLPLKIAGVGARERTERGMAALRALELDDKAKNRATALSGGQKQRAVIARALVNSPTVIFADEPTGNLDTVTGGLVEDILFDLNREQGITLVIVTHDEELAARCDRQIHLRDGLEIDAPEPTASAPSRTVASAVQEVSA</sequence>
<evidence type="ECO:0000256" key="3">
    <source>
        <dbReference type="ARBA" id="ARBA00022840"/>
    </source>
</evidence>
<feature type="compositionally biased region" description="Polar residues" evidence="4">
    <location>
        <begin position="232"/>
        <end position="247"/>
    </location>
</feature>
<dbReference type="InterPro" id="IPR003593">
    <property type="entry name" value="AAA+_ATPase"/>
</dbReference>
<dbReference type="AlphaFoldDB" id="A0AA94KZH4"/>
<dbReference type="GO" id="GO:0016887">
    <property type="term" value="F:ATP hydrolysis activity"/>
    <property type="evidence" value="ECO:0007669"/>
    <property type="project" value="InterPro"/>
</dbReference>
<reference evidence="6 7" key="1">
    <citation type="submission" date="2016-10" db="EMBL/GenBank/DDBJ databases">
        <authorList>
            <person name="Varghese N."/>
            <person name="Submissions S."/>
        </authorList>
    </citation>
    <scope>NUCLEOTIDE SEQUENCE [LARGE SCALE GENOMIC DNA]</scope>
    <source>
        <strain evidence="6 7">IAM 15147</strain>
    </source>
</reference>
<keyword evidence="3 6" id="KW-0067">ATP-binding</keyword>
<dbReference type="CDD" id="cd03255">
    <property type="entry name" value="ABC_MJ0796_LolCDE_FtsE"/>
    <property type="match status" value="1"/>
</dbReference>
<dbReference type="SUPFAM" id="SSF52540">
    <property type="entry name" value="P-loop containing nucleoside triphosphate hydrolases"/>
    <property type="match status" value="1"/>
</dbReference>
<dbReference type="GO" id="GO:0005886">
    <property type="term" value="C:plasma membrane"/>
    <property type="evidence" value="ECO:0007669"/>
    <property type="project" value="TreeGrafter"/>
</dbReference>
<dbReference type="PANTHER" id="PTHR24220:SF86">
    <property type="entry name" value="ABC TRANSPORTER ABCH.1"/>
    <property type="match status" value="1"/>
</dbReference>
<dbReference type="GO" id="GO:0005524">
    <property type="term" value="F:ATP binding"/>
    <property type="evidence" value="ECO:0007669"/>
    <property type="project" value="UniProtKB-KW"/>
</dbReference>
<dbReference type="GO" id="GO:0022857">
    <property type="term" value="F:transmembrane transporter activity"/>
    <property type="evidence" value="ECO:0007669"/>
    <property type="project" value="UniProtKB-ARBA"/>
</dbReference>
<dbReference type="PROSITE" id="PS00211">
    <property type="entry name" value="ABC_TRANSPORTER_1"/>
    <property type="match status" value="1"/>
</dbReference>
<dbReference type="GO" id="GO:0098796">
    <property type="term" value="C:membrane protein complex"/>
    <property type="evidence" value="ECO:0007669"/>
    <property type="project" value="UniProtKB-ARBA"/>
</dbReference>
<dbReference type="Pfam" id="PF00005">
    <property type="entry name" value="ABC_tran"/>
    <property type="match status" value="1"/>
</dbReference>
<comment type="caution">
    <text evidence="6">The sequence shown here is derived from an EMBL/GenBank/DDBJ whole genome shotgun (WGS) entry which is preliminary data.</text>
</comment>
<evidence type="ECO:0000259" key="5">
    <source>
        <dbReference type="PROSITE" id="PS50893"/>
    </source>
</evidence>
<dbReference type="PANTHER" id="PTHR24220">
    <property type="entry name" value="IMPORT ATP-BINDING PROTEIN"/>
    <property type="match status" value="1"/>
</dbReference>
<keyword evidence="1" id="KW-0813">Transport</keyword>
<dbReference type="EMBL" id="FOZN01000002">
    <property type="protein sequence ID" value="SFS09163.1"/>
    <property type="molecule type" value="Genomic_DNA"/>
</dbReference>
<dbReference type="SMART" id="SM00382">
    <property type="entry name" value="AAA"/>
    <property type="match status" value="1"/>
</dbReference>
<feature type="domain" description="ABC transporter" evidence="5">
    <location>
        <begin position="6"/>
        <end position="245"/>
    </location>
</feature>
<protein>
    <submittedName>
        <fullName evidence="6">ABC transport system ATP-binding protein</fullName>
    </submittedName>
</protein>
<evidence type="ECO:0000256" key="1">
    <source>
        <dbReference type="ARBA" id="ARBA00022448"/>
    </source>
</evidence>
<dbReference type="InterPro" id="IPR003439">
    <property type="entry name" value="ABC_transporter-like_ATP-bd"/>
</dbReference>
<feature type="region of interest" description="Disordered" evidence="4">
    <location>
        <begin position="225"/>
        <end position="247"/>
    </location>
</feature>
<dbReference type="InterPro" id="IPR027417">
    <property type="entry name" value="P-loop_NTPase"/>
</dbReference>
<evidence type="ECO:0000313" key="6">
    <source>
        <dbReference type="EMBL" id="SFS09163.1"/>
    </source>
</evidence>
<keyword evidence="2" id="KW-0547">Nucleotide-binding</keyword>
<dbReference type="InterPro" id="IPR015854">
    <property type="entry name" value="ABC_transpr_LolD-like"/>
</dbReference>
<evidence type="ECO:0000256" key="4">
    <source>
        <dbReference type="SAM" id="MobiDB-lite"/>
    </source>
</evidence>
<keyword evidence="7" id="KW-1185">Reference proteome</keyword>
<accession>A0AA94KZH4</accession>
<dbReference type="RefSeq" id="WP_092916909.1">
    <property type="nucleotide sequence ID" value="NZ_FOZN01000002.1"/>
</dbReference>
<dbReference type="InterPro" id="IPR017871">
    <property type="entry name" value="ABC_transporter-like_CS"/>
</dbReference>
<dbReference type="InterPro" id="IPR017911">
    <property type="entry name" value="MacB-like_ATP-bd"/>
</dbReference>
<proteinExistence type="predicted"/>
<organism evidence="6 7">
    <name type="scientific">Agrococcus baldri</name>
    <dbReference type="NCBI Taxonomy" id="153730"/>
    <lineage>
        <taxon>Bacteria</taxon>
        <taxon>Bacillati</taxon>
        <taxon>Actinomycetota</taxon>
        <taxon>Actinomycetes</taxon>
        <taxon>Micrococcales</taxon>
        <taxon>Microbacteriaceae</taxon>
        <taxon>Agrococcus</taxon>
    </lineage>
</organism>